<dbReference type="InterPro" id="IPR003115">
    <property type="entry name" value="ParB_N"/>
</dbReference>
<dbReference type="InterPro" id="IPR041468">
    <property type="entry name" value="HTH_ParB/Spo0J"/>
</dbReference>
<keyword evidence="3" id="KW-0238">DNA-binding</keyword>
<evidence type="ECO:0000313" key="6">
    <source>
        <dbReference type="Proteomes" id="UP001519296"/>
    </source>
</evidence>
<dbReference type="InterPro" id="IPR057240">
    <property type="entry name" value="ParB_dimer_C"/>
</dbReference>
<dbReference type="Pfam" id="PF17762">
    <property type="entry name" value="HTH_ParB"/>
    <property type="match status" value="1"/>
</dbReference>
<evidence type="ECO:0000256" key="1">
    <source>
        <dbReference type="ARBA" id="ARBA00006295"/>
    </source>
</evidence>
<dbReference type="PANTHER" id="PTHR33375">
    <property type="entry name" value="CHROMOSOME-PARTITIONING PROTEIN PARB-RELATED"/>
    <property type="match status" value="1"/>
</dbReference>
<dbReference type="NCBIfam" id="TIGR00180">
    <property type="entry name" value="parB_part"/>
    <property type="match status" value="1"/>
</dbReference>
<dbReference type="Gene3D" id="3.90.1530.30">
    <property type="match status" value="1"/>
</dbReference>
<dbReference type="RefSeq" id="WP_209629069.1">
    <property type="nucleotide sequence ID" value="NZ_PRDG01000006.1"/>
</dbReference>
<keyword evidence="2" id="KW-0159">Chromosome partition</keyword>
<evidence type="ECO:0000256" key="2">
    <source>
        <dbReference type="ARBA" id="ARBA00022829"/>
    </source>
</evidence>
<gene>
    <name evidence="5" type="ORF">C4K46_09200</name>
</gene>
<feature type="domain" description="ParB-like N-terminal" evidence="4">
    <location>
        <begin position="5"/>
        <end position="95"/>
    </location>
</feature>
<name>A0ABS5B5T3_9STRE</name>
<dbReference type="InterPro" id="IPR036086">
    <property type="entry name" value="ParB/Sulfiredoxin_sf"/>
</dbReference>
<dbReference type="CDD" id="cd16393">
    <property type="entry name" value="SPO0J_N"/>
    <property type="match status" value="1"/>
</dbReference>
<comment type="caution">
    <text evidence="5">The sequence shown here is derived from an EMBL/GenBank/DDBJ whole genome shotgun (WGS) entry which is preliminary data.</text>
</comment>
<dbReference type="PANTHER" id="PTHR33375:SF1">
    <property type="entry name" value="CHROMOSOME-PARTITIONING PROTEIN PARB-RELATED"/>
    <property type="match status" value="1"/>
</dbReference>
<evidence type="ECO:0000256" key="3">
    <source>
        <dbReference type="ARBA" id="ARBA00023125"/>
    </source>
</evidence>
<dbReference type="Proteomes" id="UP001519296">
    <property type="component" value="Unassembled WGS sequence"/>
</dbReference>
<dbReference type="Gene3D" id="1.10.10.2830">
    <property type="match status" value="1"/>
</dbReference>
<dbReference type="InterPro" id="IPR004437">
    <property type="entry name" value="ParB/RepB/Spo0J"/>
</dbReference>
<dbReference type="SUPFAM" id="SSF109709">
    <property type="entry name" value="KorB DNA-binding domain-like"/>
    <property type="match status" value="1"/>
</dbReference>
<keyword evidence="6" id="KW-1185">Reference proteome</keyword>
<sequence>MENFQYLKLKDIHTNPYQPRKTFSQEKLLELANSIKENGIIQPIIVRKSPVIGYELLAGERRYRAAKLAELESVPALIKNLTDQDMMRQAIIENLQREDLNPIEEAESYQSLIDKGLTHEELAKIMGKSRPYISNLVRLLNLSQTLIEAVKKQDISQAHARLLVPLTEQKQVEWLEKITKEDISVRDLEKKLSAKKPAKKRQEKEIFIREEEARLKQQLGTEVTIQLAKNQAGKITISFADPEEYQRIINSFK</sequence>
<dbReference type="EMBL" id="PRDG01000006">
    <property type="protein sequence ID" value="MBP2624110.1"/>
    <property type="molecule type" value="Genomic_DNA"/>
</dbReference>
<proteinExistence type="inferred from homology"/>
<protein>
    <submittedName>
        <fullName evidence="5">Chromosome partitioning protein</fullName>
    </submittedName>
</protein>
<dbReference type="SMART" id="SM00470">
    <property type="entry name" value="ParB"/>
    <property type="match status" value="1"/>
</dbReference>
<evidence type="ECO:0000313" key="5">
    <source>
        <dbReference type="EMBL" id="MBP2624110.1"/>
    </source>
</evidence>
<reference evidence="5 6" key="1">
    <citation type="submission" date="2018-02" db="EMBL/GenBank/DDBJ databases">
        <title>Draft genome sequence of Streptococcus oricebi CCUG 70868T type strain.</title>
        <authorList>
            <person name="Mendez V."/>
            <person name="Salva-Serra F."/>
            <person name="Jaen-Luchoro D."/>
            <person name="Gonzales-Siles L."/>
            <person name="Karlsson R."/>
            <person name="Engstrom-Jakobsson H."/>
            <person name="Busquets A."/>
            <person name="Gomila M."/>
            <person name="Pineiro-Iglesias B."/>
            <person name="Bennasar-Figueras A."/>
            <person name="Seeger M."/>
            <person name="Moore E."/>
        </authorList>
    </citation>
    <scope>NUCLEOTIDE SEQUENCE [LARGE SCALE GENOMIC DNA]</scope>
    <source>
        <strain evidence="5 6">CCUG 70868</strain>
    </source>
</reference>
<organism evidence="5 6">
    <name type="scientific">Streptococcus oricebi</name>
    <dbReference type="NCBI Taxonomy" id="1547447"/>
    <lineage>
        <taxon>Bacteria</taxon>
        <taxon>Bacillati</taxon>
        <taxon>Bacillota</taxon>
        <taxon>Bacilli</taxon>
        <taxon>Lactobacillales</taxon>
        <taxon>Streptococcaceae</taxon>
        <taxon>Streptococcus</taxon>
    </lineage>
</organism>
<dbReference type="Pfam" id="PF02195">
    <property type="entry name" value="ParB_N"/>
    <property type="match status" value="1"/>
</dbReference>
<accession>A0ABS5B5T3</accession>
<dbReference type="SUPFAM" id="SSF110849">
    <property type="entry name" value="ParB/Sulfiredoxin"/>
    <property type="match status" value="1"/>
</dbReference>
<comment type="similarity">
    <text evidence="1">Belongs to the ParB family.</text>
</comment>
<dbReference type="InterPro" id="IPR050336">
    <property type="entry name" value="Chromosome_partition/occlusion"/>
</dbReference>
<dbReference type="Pfam" id="PF23552">
    <property type="entry name" value="ParB_C"/>
    <property type="match status" value="1"/>
</dbReference>
<evidence type="ECO:0000259" key="4">
    <source>
        <dbReference type="SMART" id="SM00470"/>
    </source>
</evidence>